<gene>
    <name evidence="1" type="ORF">BDCG_01804</name>
</gene>
<evidence type="ECO:0000313" key="1">
    <source>
        <dbReference type="EMBL" id="EEQ86684.2"/>
    </source>
</evidence>
<sequence length="139" mass="15571">MQSAYGLKLVSFSGTSIHVERTLKCFREMSGYPTSDTPIRQIGVLEFCIVNGLVGWVYKVKGDAEFLEYHPSGIKIDITALASMTEQQATIVKAIIAEQEPHLLEHQVGKPLQRIARARPLAAIMRFRATIRELRPECS</sequence>
<reference evidence="2" key="1">
    <citation type="journal article" date="2015" name="PLoS Genet.">
        <title>The dynamic genome and transcriptome of the human fungal pathogen Blastomyces and close relative Emmonsia.</title>
        <authorList>
            <person name="Munoz J.F."/>
            <person name="Gauthier G.M."/>
            <person name="Desjardins C.A."/>
            <person name="Gallo J.E."/>
            <person name="Holder J."/>
            <person name="Sullivan T.D."/>
            <person name="Marty A.J."/>
            <person name="Carmen J.C."/>
            <person name="Chen Z."/>
            <person name="Ding L."/>
            <person name="Gujja S."/>
            <person name="Magrini V."/>
            <person name="Misas E."/>
            <person name="Mitreva M."/>
            <person name="Priest M."/>
            <person name="Saif S."/>
            <person name="Whiston E.A."/>
            <person name="Young S."/>
            <person name="Zeng Q."/>
            <person name="Goldman W.E."/>
            <person name="Mardis E.R."/>
            <person name="Taylor J.W."/>
            <person name="McEwen J.G."/>
            <person name="Clay O.K."/>
            <person name="Klein B.S."/>
            <person name="Cuomo C.A."/>
        </authorList>
    </citation>
    <scope>NUCLEOTIDE SEQUENCE [LARGE SCALE GENOMIC DNA]</scope>
    <source>
        <strain evidence="2">ER-3 / ATCC MYA-2586</strain>
    </source>
</reference>
<name>A0ABP2ESF7_AJEDR</name>
<protein>
    <submittedName>
        <fullName evidence="1">Uncharacterized protein</fullName>
    </submittedName>
</protein>
<dbReference type="Proteomes" id="UP000002039">
    <property type="component" value="Unassembled WGS sequence"/>
</dbReference>
<proteinExistence type="predicted"/>
<dbReference type="EMBL" id="EQ999974">
    <property type="protein sequence ID" value="EEQ86684.2"/>
    <property type="molecule type" value="Genomic_DNA"/>
</dbReference>
<organism evidence="1 2">
    <name type="scientific">Ajellomyces dermatitidis (strain ER-3 / ATCC MYA-2586)</name>
    <name type="common">Blastomyces dermatitidis</name>
    <dbReference type="NCBI Taxonomy" id="559297"/>
    <lineage>
        <taxon>Eukaryota</taxon>
        <taxon>Fungi</taxon>
        <taxon>Dikarya</taxon>
        <taxon>Ascomycota</taxon>
        <taxon>Pezizomycotina</taxon>
        <taxon>Eurotiomycetes</taxon>
        <taxon>Eurotiomycetidae</taxon>
        <taxon>Onygenales</taxon>
        <taxon>Ajellomycetaceae</taxon>
        <taxon>Blastomyces</taxon>
    </lineage>
</organism>
<evidence type="ECO:0000313" key="2">
    <source>
        <dbReference type="Proteomes" id="UP000002039"/>
    </source>
</evidence>
<dbReference type="GeneID" id="69024345"/>
<dbReference type="RefSeq" id="XP_045274187.1">
    <property type="nucleotide sequence ID" value="XM_045417344.1"/>
</dbReference>
<keyword evidence="2" id="KW-1185">Reference proteome</keyword>
<accession>A0ABP2ESF7</accession>